<dbReference type="PANTHER" id="PTHR33744">
    <property type="entry name" value="CARBOHYDRATE DIACID REGULATOR"/>
    <property type="match status" value="1"/>
</dbReference>
<feature type="domain" description="PucR C-terminal helix-turn-helix" evidence="1">
    <location>
        <begin position="466"/>
        <end position="521"/>
    </location>
</feature>
<keyword evidence="3" id="KW-1185">Reference proteome</keyword>
<dbReference type="InterPro" id="IPR025736">
    <property type="entry name" value="PucR_C-HTH_dom"/>
</dbReference>
<dbReference type="Gene3D" id="1.10.10.2840">
    <property type="entry name" value="PucR C-terminal helix-turn-helix domain"/>
    <property type="match status" value="1"/>
</dbReference>
<accession>A0AAC9LG18</accession>
<dbReference type="RefSeq" id="WP_075765668.1">
    <property type="nucleotide sequence ID" value="NZ_CP016076.1"/>
</dbReference>
<dbReference type="InterPro" id="IPR042070">
    <property type="entry name" value="PucR_C-HTH_sf"/>
</dbReference>
<gene>
    <name evidence="2" type="ORF">UA74_26240</name>
</gene>
<sequence>MITVSGVVDRMGATLLRSRSATGLGRQVADVVIVEPGDAPSPGAGELLLGVAVTAAAGASALVRACAEHHAAGVLLKPPLAADPELRALAERLGTALVEVSSDAAWAQVTWLLRTVLDAAALSDSEVAEPRGDHGAAAGDLFTLADVVAAIVDAPVTIEDAQSRVVAYSARQDRTDPARVATIMGRRVPNDVLARFRSRGVFRKLSRGRSTVFVPAQPDGTLPRLIVPIRMGGELLGSMWAVVPGPVTAERALAFADAGPVVALRLLRWRATVDADSARHTEQVRLLLHGGEGWRAAAAELGCDSGRHRVVAIDAAGPQATPAAPGSPAAEGARLAMRQHLVRGIGRAPVVAELGGVLYAVIAQRAGGSGHDALRDSPLEPANPVALAVGTAVEAGELSRSREQAAELLGLLRAGLLPGVVAVWEESWSALVLHRLASAAARVDLDELGPLRELAAQDARHGTHHLATLYAWLRHPGDPRKAGAELGIHPNTLRYRLKRLHGVTDIDLTDPEVRLALVTQLTVRHWGRPGSGPLSAQD</sequence>
<name>A0AAC9LG18_9PSEU</name>
<reference evidence="3" key="1">
    <citation type="submission" date="2016-06" db="EMBL/GenBank/DDBJ databases">
        <title>Complete genome sequence of Actinoalloteichus fjordicus DSM 46855 (=ADI127-17), type strain of the new species Actinoalloteichus fjordicus.</title>
        <authorList>
            <person name="Ruckert C."/>
            <person name="Nouioui I."/>
            <person name="Willmese J."/>
            <person name="van Wezel G."/>
            <person name="Klenk H.-P."/>
            <person name="Kalinowski J."/>
            <person name="Zotchev S.B."/>
        </authorList>
    </citation>
    <scope>NUCLEOTIDE SEQUENCE [LARGE SCALE GENOMIC DNA]</scope>
    <source>
        <strain evidence="3">ADI127-7</strain>
    </source>
</reference>
<dbReference type="Proteomes" id="UP000185511">
    <property type="component" value="Chromosome"/>
</dbReference>
<dbReference type="PANTHER" id="PTHR33744:SF17">
    <property type="entry name" value="CONSERVED PROTEIN"/>
    <property type="match status" value="1"/>
</dbReference>
<dbReference type="Pfam" id="PF13556">
    <property type="entry name" value="HTH_30"/>
    <property type="match status" value="1"/>
</dbReference>
<dbReference type="KEGG" id="acad:UA74_26240"/>
<evidence type="ECO:0000313" key="2">
    <source>
        <dbReference type="EMBL" id="APU17253.1"/>
    </source>
</evidence>
<evidence type="ECO:0000259" key="1">
    <source>
        <dbReference type="Pfam" id="PF13556"/>
    </source>
</evidence>
<protein>
    <submittedName>
        <fullName evidence="2">PucR C-terminal helix-turn-helix domain</fullName>
    </submittedName>
</protein>
<dbReference type="EMBL" id="CP016076">
    <property type="protein sequence ID" value="APU17253.1"/>
    <property type="molecule type" value="Genomic_DNA"/>
</dbReference>
<evidence type="ECO:0000313" key="3">
    <source>
        <dbReference type="Proteomes" id="UP000185511"/>
    </source>
</evidence>
<dbReference type="AlphaFoldDB" id="A0AAC9LG18"/>
<proteinExistence type="predicted"/>
<dbReference type="InterPro" id="IPR051448">
    <property type="entry name" value="CdaR-like_regulators"/>
</dbReference>
<organism evidence="2 3">
    <name type="scientific">Actinoalloteichus fjordicus</name>
    <dbReference type="NCBI Taxonomy" id="1612552"/>
    <lineage>
        <taxon>Bacteria</taxon>
        <taxon>Bacillati</taxon>
        <taxon>Actinomycetota</taxon>
        <taxon>Actinomycetes</taxon>
        <taxon>Pseudonocardiales</taxon>
        <taxon>Pseudonocardiaceae</taxon>
        <taxon>Actinoalloteichus</taxon>
    </lineage>
</organism>